<accession>A0ABY2XH93</accession>
<name>A0ABY2XH93_9GAMM</name>
<dbReference type="Pfam" id="PF06366">
    <property type="entry name" value="FlhE"/>
    <property type="match status" value="1"/>
</dbReference>
<proteinExistence type="predicted"/>
<keyword evidence="2" id="KW-0969">Cilium</keyword>
<protein>
    <submittedName>
        <fullName evidence="2">Flagellar protein FlhE</fullName>
    </submittedName>
</protein>
<gene>
    <name evidence="2" type="ORF">FGS76_17920</name>
</gene>
<evidence type="ECO:0000313" key="2">
    <source>
        <dbReference type="EMBL" id="TMW10418.1"/>
    </source>
</evidence>
<dbReference type="EMBL" id="VCQT01000046">
    <property type="protein sequence ID" value="TMW10418.1"/>
    <property type="molecule type" value="Genomic_DNA"/>
</dbReference>
<organism evidence="2 3">
    <name type="scientific">Alloalcanivorax gelatiniphagus</name>
    <dbReference type="NCBI Taxonomy" id="1194167"/>
    <lineage>
        <taxon>Bacteria</taxon>
        <taxon>Pseudomonadati</taxon>
        <taxon>Pseudomonadota</taxon>
        <taxon>Gammaproteobacteria</taxon>
        <taxon>Oceanospirillales</taxon>
        <taxon>Alcanivoracaceae</taxon>
        <taxon>Alloalcanivorax</taxon>
    </lineage>
</organism>
<sequence length="138" mass="14833">MSRRMARWLAPPLLGLAATAAAATLSWTATPAAVRVAGPDRDYHSQPLTPPAPAAGLVPARLSWRYRARGGPPPRAWLCQADRCLRLHGQRGRASAPAGWDGERPLRFRFRLADGAGPVRVEQLRLTVTGPAPAQSSE</sequence>
<dbReference type="RefSeq" id="WP_138774026.1">
    <property type="nucleotide sequence ID" value="NZ_VCQT01000046.1"/>
</dbReference>
<keyword evidence="1" id="KW-0732">Signal</keyword>
<keyword evidence="2" id="KW-0282">Flagellum</keyword>
<keyword evidence="2" id="KW-0966">Cell projection</keyword>
<evidence type="ECO:0000313" key="3">
    <source>
        <dbReference type="Proteomes" id="UP000739180"/>
    </source>
</evidence>
<dbReference type="InterPro" id="IPR009420">
    <property type="entry name" value="FlhE"/>
</dbReference>
<dbReference type="Proteomes" id="UP000739180">
    <property type="component" value="Unassembled WGS sequence"/>
</dbReference>
<comment type="caution">
    <text evidence="2">The sequence shown here is derived from an EMBL/GenBank/DDBJ whole genome shotgun (WGS) entry which is preliminary data.</text>
</comment>
<feature type="signal peptide" evidence="1">
    <location>
        <begin position="1"/>
        <end position="22"/>
    </location>
</feature>
<feature type="chain" id="PRO_5045974639" evidence="1">
    <location>
        <begin position="23"/>
        <end position="138"/>
    </location>
</feature>
<keyword evidence="3" id="KW-1185">Reference proteome</keyword>
<reference evidence="2 3" key="1">
    <citation type="submission" date="2019-05" db="EMBL/GenBank/DDBJ databases">
        <title>Genome of Alcanivorax gelatiniphagus, an oil degrading marine bacteria.</title>
        <authorList>
            <person name="Kwon K.K."/>
        </authorList>
    </citation>
    <scope>NUCLEOTIDE SEQUENCE [LARGE SCALE GENOMIC DNA]</scope>
    <source>
        <strain evidence="2 3">MEBiC 08158</strain>
    </source>
</reference>
<evidence type="ECO:0000256" key="1">
    <source>
        <dbReference type="SAM" id="SignalP"/>
    </source>
</evidence>